<dbReference type="InterPro" id="IPR014752">
    <property type="entry name" value="Arrestin-like_C"/>
</dbReference>
<dbReference type="OrthoDB" id="2333384at2759"/>
<keyword evidence="3" id="KW-1185">Reference proteome</keyword>
<gene>
    <name evidence="2" type="ORF">Ocin01_13195</name>
</gene>
<dbReference type="InterPro" id="IPR011022">
    <property type="entry name" value="Arrestin_C-like"/>
</dbReference>
<proteinExistence type="predicted"/>
<accession>A0A1D2MKJ1</accession>
<sequence length="120" mass="13048">MAEVEIVNKCGRHISNFLAAICQRLEYRSNGGVREKLNLFCEVSRGKGLDNGQSETWNVELVVPDLPPTKLGGTCSIIVVEYAVVVWSAPKTWSDSLINFCPIVIGSEGEAVPTIAKSLI</sequence>
<organism evidence="2 3">
    <name type="scientific">Orchesella cincta</name>
    <name type="common">Springtail</name>
    <name type="synonym">Podura cincta</name>
    <dbReference type="NCBI Taxonomy" id="48709"/>
    <lineage>
        <taxon>Eukaryota</taxon>
        <taxon>Metazoa</taxon>
        <taxon>Ecdysozoa</taxon>
        <taxon>Arthropoda</taxon>
        <taxon>Hexapoda</taxon>
        <taxon>Collembola</taxon>
        <taxon>Entomobryomorpha</taxon>
        <taxon>Entomobryoidea</taxon>
        <taxon>Orchesellidae</taxon>
        <taxon>Orchesellinae</taxon>
        <taxon>Orchesella</taxon>
    </lineage>
</organism>
<evidence type="ECO:0000259" key="1">
    <source>
        <dbReference type="Pfam" id="PF02752"/>
    </source>
</evidence>
<protein>
    <submittedName>
        <fullName evidence="2">Arrestin domain-containing protein 3</fullName>
    </submittedName>
</protein>
<dbReference type="Gene3D" id="2.60.40.640">
    <property type="match status" value="1"/>
</dbReference>
<dbReference type="Proteomes" id="UP000094527">
    <property type="component" value="Unassembled WGS sequence"/>
</dbReference>
<name>A0A1D2MKJ1_ORCCI</name>
<dbReference type="AlphaFoldDB" id="A0A1D2MKJ1"/>
<dbReference type="Pfam" id="PF02752">
    <property type="entry name" value="Arrestin_C"/>
    <property type="match status" value="1"/>
</dbReference>
<reference evidence="2 3" key="1">
    <citation type="journal article" date="2016" name="Genome Biol. Evol.">
        <title>Gene Family Evolution Reflects Adaptation to Soil Environmental Stressors in the Genome of the Collembolan Orchesella cincta.</title>
        <authorList>
            <person name="Faddeeva-Vakhrusheva A."/>
            <person name="Derks M.F."/>
            <person name="Anvar S.Y."/>
            <person name="Agamennone V."/>
            <person name="Suring W."/>
            <person name="Smit S."/>
            <person name="van Straalen N.M."/>
            <person name="Roelofs D."/>
        </authorList>
    </citation>
    <scope>NUCLEOTIDE SEQUENCE [LARGE SCALE GENOMIC DNA]</scope>
    <source>
        <tissue evidence="2">Mixed pool</tissue>
    </source>
</reference>
<comment type="caution">
    <text evidence="2">The sequence shown here is derived from an EMBL/GenBank/DDBJ whole genome shotgun (WGS) entry which is preliminary data.</text>
</comment>
<feature type="domain" description="Arrestin C-terminal-like" evidence="1">
    <location>
        <begin position="3"/>
        <end position="107"/>
    </location>
</feature>
<evidence type="ECO:0000313" key="2">
    <source>
        <dbReference type="EMBL" id="ODM93488.1"/>
    </source>
</evidence>
<evidence type="ECO:0000313" key="3">
    <source>
        <dbReference type="Proteomes" id="UP000094527"/>
    </source>
</evidence>
<dbReference type="EMBL" id="LJIJ01000970">
    <property type="protein sequence ID" value="ODM93488.1"/>
    <property type="molecule type" value="Genomic_DNA"/>
</dbReference>